<evidence type="ECO:0000313" key="4">
    <source>
        <dbReference type="Proteomes" id="UP001060275"/>
    </source>
</evidence>
<organism evidence="3 4">
    <name type="scientific">Devosia ureilytica</name>
    <dbReference type="NCBI Taxonomy" id="2952754"/>
    <lineage>
        <taxon>Bacteria</taxon>
        <taxon>Pseudomonadati</taxon>
        <taxon>Pseudomonadota</taxon>
        <taxon>Alphaproteobacteria</taxon>
        <taxon>Hyphomicrobiales</taxon>
        <taxon>Devosiaceae</taxon>
        <taxon>Devosia</taxon>
    </lineage>
</organism>
<dbReference type="InterPro" id="IPR008207">
    <property type="entry name" value="Sig_transdc_His_kin_Hpt_dom"/>
</dbReference>
<dbReference type="Pfam" id="PF01627">
    <property type="entry name" value="Hpt"/>
    <property type="match status" value="1"/>
</dbReference>
<dbReference type="SUPFAM" id="SSF47226">
    <property type="entry name" value="Histidine-containing phosphotransfer domain, HPT domain"/>
    <property type="match status" value="1"/>
</dbReference>
<dbReference type="RefSeq" id="WP_254674240.1">
    <property type="nucleotide sequence ID" value="NZ_JAMWDU010000003.1"/>
</dbReference>
<evidence type="ECO:0000259" key="2">
    <source>
        <dbReference type="Pfam" id="PF01627"/>
    </source>
</evidence>
<proteinExistence type="predicted"/>
<dbReference type="Proteomes" id="UP001060275">
    <property type="component" value="Unassembled WGS sequence"/>
</dbReference>
<keyword evidence="1" id="KW-0902">Two-component regulatory system</keyword>
<accession>A0A9Q4ANQ6</accession>
<dbReference type="InterPro" id="IPR036641">
    <property type="entry name" value="HPT_dom_sf"/>
</dbReference>
<sequence>MAQRALVEDALPEAQKRSMRPVDLVHLAKQCLGDEHLELEILRLFDSTLATYFGRLKLATSFDDLAINLHSIKGASAGVGAWGVADLAAALEKDLKDGRPLKSEHIDDLGMAIEEVRDFVARMLANEED</sequence>
<name>A0A9Q4ANQ6_9HYPH</name>
<keyword evidence="4" id="KW-1185">Reference proteome</keyword>
<reference evidence="3" key="1">
    <citation type="submission" date="2022-06" db="EMBL/GenBank/DDBJ databases">
        <title>Devosia sp. XJ19-45 genome assembly.</title>
        <authorList>
            <person name="Li B."/>
            <person name="Cai M."/>
            <person name="Nie G."/>
            <person name="Li W."/>
        </authorList>
    </citation>
    <scope>NUCLEOTIDE SEQUENCE</scope>
    <source>
        <strain evidence="3">XJ19-45</strain>
    </source>
</reference>
<dbReference type="GO" id="GO:0004672">
    <property type="term" value="F:protein kinase activity"/>
    <property type="evidence" value="ECO:0007669"/>
    <property type="project" value="UniProtKB-ARBA"/>
</dbReference>
<comment type="caution">
    <text evidence="3">The sequence shown here is derived from an EMBL/GenBank/DDBJ whole genome shotgun (WGS) entry which is preliminary data.</text>
</comment>
<gene>
    <name evidence="3" type="ORF">NF348_08585</name>
</gene>
<dbReference type="Gene3D" id="1.20.120.160">
    <property type="entry name" value="HPT domain"/>
    <property type="match status" value="1"/>
</dbReference>
<dbReference type="AlphaFoldDB" id="A0A9Q4ANQ6"/>
<evidence type="ECO:0000256" key="1">
    <source>
        <dbReference type="ARBA" id="ARBA00023012"/>
    </source>
</evidence>
<dbReference type="EMBL" id="JAMWDU010000003">
    <property type="protein sequence ID" value="MCP8887159.1"/>
    <property type="molecule type" value="Genomic_DNA"/>
</dbReference>
<feature type="domain" description="HPt" evidence="2">
    <location>
        <begin position="40"/>
        <end position="118"/>
    </location>
</feature>
<protein>
    <submittedName>
        <fullName evidence="3">Hpt domain-containing protein</fullName>
    </submittedName>
</protein>
<dbReference type="GO" id="GO:0000160">
    <property type="term" value="P:phosphorelay signal transduction system"/>
    <property type="evidence" value="ECO:0007669"/>
    <property type="project" value="UniProtKB-KW"/>
</dbReference>
<evidence type="ECO:0000313" key="3">
    <source>
        <dbReference type="EMBL" id="MCP8887159.1"/>
    </source>
</evidence>